<organism evidence="2">
    <name type="scientific">Culicoides sonorensis</name>
    <name type="common">Biting midge</name>
    <dbReference type="NCBI Taxonomy" id="179676"/>
    <lineage>
        <taxon>Eukaryota</taxon>
        <taxon>Metazoa</taxon>
        <taxon>Ecdysozoa</taxon>
        <taxon>Arthropoda</taxon>
        <taxon>Hexapoda</taxon>
        <taxon>Insecta</taxon>
        <taxon>Pterygota</taxon>
        <taxon>Neoptera</taxon>
        <taxon>Endopterygota</taxon>
        <taxon>Diptera</taxon>
        <taxon>Nematocera</taxon>
        <taxon>Chironomoidea</taxon>
        <taxon>Ceratopogonidae</taxon>
        <taxon>Ceratopogoninae</taxon>
        <taxon>Culicoides</taxon>
        <taxon>Monoculicoides</taxon>
    </lineage>
</organism>
<dbReference type="VEuPathDB" id="VectorBase:CSON006025"/>
<sequence length="192" mass="20403">MYNVRNMQTMSSNPLRSDVMLDSLTHQLREAESRRAEAERAHQDALTQLRSMSSSGIGRMSEPIETMQSRARELEKKVGAALETVKCEELQLELSAARAKAKSGSGVSSQMNRMGTSTIGGTITGSSYSSAMATATGYNSSSADRVINSSGVGGGGGGGSTVTWAPTPTQHPQQGSEIDRIMAKIEQACHFL</sequence>
<accession>A0A336LIP7</accession>
<evidence type="ECO:0000313" key="2">
    <source>
        <dbReference type="EMBL" id="SSX17994.1"/>
    </source>
</evidence>
<protein>
    <submittedName>
        <fullName evidence="2">CSON006025 protein</fullName>
    </submittedName>
</protein>
<gene>
    <name evidence="2" type="primary">CSON006025</name>
</gene>
<evidence type="ECO:0000256" key="1">
    <source>
        <dbReference type="SAM" id="Coils"/>
    </source>
</evidence>
<dbReference type="OMA" id="MSEPIET"/>
<dbReference type="EMBL" id="UFQT01000022">
    <property type="protein sequence ID" value="SSX17994.1"/>
    <property type="molecule type" value="Genomic_DNA"/>
</dbReference>
<name>A0A336LIP7_CULSO</name>
<reference evidence="2" key="1">
    <citation type="submission" date="2018-07" db="EMBL/GenBank/DDBJ databases">
        <authorList>
            <person name="Quirk P.G."/>
            <person name="Krulwich T.A."/>
        </authorList>
    </citation>
    <scope>NUCLEOTIDE SEQUENCE</scope>
</reference>
<dbReference type="AlphaFoldDB" id="A0A336LIP7"/>
<feature type="coiled-coil region" evidence="1">
    <location>
        <begin position="21"/>
        <end position="84"/>
    </location>
</feature>
<keyword evidence="1" id="KW-0175">Coiled coil</keyword>
<dbReference type="SUPFAM" id="SSF57997">
    <property type="entry name" value="Tropomyosin"/>
    <property type="match status" value="1"/>
</dbReference>
<proteinExistence type="predicted"/>